<organism evidence="2 3">
    <name type="scientific">Streptomyces longispororuber</name>
    <dbReference type="NCBI Taxonomy" id="68230"/>
    <lineage>
        <taxon>Bacteria</taxon>
        <taxon>Bacillati</taxon>
        <taxon>Actinomycetota</taxon>
        <taxon>Actinomycetes</taxon>
        <taxon>Kitasatosporales</taxon>
        <taxon>Streptomycetaceae</taxon>
        <taxon>Streptomyces</taxon>
    </lineage>
</organism>
<dbReference type="EMBL" id="BNBT01000025">
    <property type="protein sequence ID" value="GHE53172.1"/>
    <property type="molecule type" value="Genomic_DNA"/>
</dbReference>
<proteinExistence type="predicted"/>
<feature type="region of interest" description="Disordered" evidence="1">
    <location>
        <begin position="86"/>
        <end position="107"/>
    </location>
</feature>
<sequence>MDEVSVAGGALRPPSPAAAQPSGRMTARTQPGVADDLAADVPLRHRQPPGRALVRADARRVPAPRPPIADMGHVCSGNGCGCERGNTSGAPGPGGTGAHPLCENRTE</sequence>
<reference evidence="2" key="2">
    <citation type="submission" date="2020-09" db="EMBL/GenBank/DDBJ databases">
        <authorList>
            <person name="Sun Q."/>
            <person name="Ohkuma M."/>
        </authorList>
    </citation>
    <scope>NUCLEOTIDE SEQUENCE</scope>
    <source>
        <strain evidence="2">JCM 4784</strain>
    </source>
</reference>
<comment type="caution">
    <text evidence="2">The sequence shown here is derived from an EMBL/GenBank/DDBJ whole genome shotgun (WGS) entry which is preliminary data.</text>
</comment>
<dbReference type="AlphaFoldDB" id="A0A918ZIH6"/>
<protein>
    <submittedName>
        <fullName evidence="2">Uncharacterized protein</fullName>
    </submittedName>
</protein>
<keyword evidence="3" id="KW-1185">Reference proteome</keyword>
<gene>
    <name evidence="2" type="ORF">GCM10018785_23440</name>
</gene>
<evidence type="ECO:0000313" key="3">
    <source>
        <dbReference type="Proteomes" id="UP000608024"/>
    </source>
</evidence>
<name>A0A918ZIH6_9ACTN</name>
<dbReference type="Proteomes" id="UP000608024">
    <property type="component" value="Unassembled WGS sequence"/>
</dbReference>
<evidence type="ECO:0000313" key="2">
    <source>
        <dbReference type="EMBL" id="GHE53172.1"/>
    </source>
</evidence>
<accession>A0A918ZIH6</accession>
<evidence type="ECO:0000256" key="1">
    <source>
        <dbReference type="SAM" id="MobiDB-lite"/>
    </source>
</evidence>
<reference evidence="2" key="1">
    <citation type="journal article" date="2014" name="Int. J. Syst. Evol. Microbiol.">
        <title>Complete genome sequence of Corynebacterium casei LMG S-19264T (=DSM 44701T), isolated from a smear-ripened cheese.</title>
        <authorList>
            <consortium name="US DOE Joint Genome Institute (JGI-PGF)"/>
            <person name="Walter F."/>
            <person name="Albersmeier A."/>
            <person name="Kalinowski J."/>
            <person name="Ruckert C."/>
        </authorList>
    </citation>
    <scope>NUCLEOTIDE SEQUENCE</scope>
    <source>
        <strain evidence="2">JCM 4784</strain>
    </source>
</reference>
<feature type="region of interest" description="Disordered" evidence="1">
    <location>
        <begin position="1"/>
        <end position="32"/>
    </location>
</feature>